<dbReference type="HOGENOM" id="CLU_142965_0_0_1"/>
<dbReference type="Proteomes" id="UP000053780">
    <property type="component" value="Unassembled WGS sequence"/>
</dbReference>
<organism evidence="1 2">
    <name type="scientific">Vairimorpha apis BRL 01</name>
    <dbReference type="NCBI Taxonomy" id="1037528"/>
    <lineage>
        <taxon>Eukaryota</taxon>
        <taxon>Fungi</taxon>
        <taxon>Fungi incertae sedis</taxon>
        <taxon>Microsporidia</taxon>
        <taxon>Nosematidae</taxon>
        <taxon>Vairimorpha</taxon>
    </lineage>
</organism>
<evidence type="ECO:0000313" key="2">
    <source>
        <dbReference type="Proteomes" id="UP000053780"/>
    </source>
</evidence>
<dbReference type="AlphaFoldDB" id="T0MB90"/>
<dbReference type="OrthoDB" id="2195007at2759"/>
<protein>
    <submittedName>
        <fullName evidence="1">Uncharacterized protein</fullName>
    </submittedName>
</protein>
<accession>T0MB90</accession>
<dbReference type="VEuPathDB" id="MicrosporidiaDB:NAPIS_ORF01970"/>
<proteinExistence type="predicted"/>
<dbReference type="EMBL" id="KE647285">
    <property type="protein sequence ID" value="EQB60461.1"/>
    <property type="molecule type" value="Genomic_DNA"/>
</dbReference>
<keyword evidence="2" id="KW-1185">Reference proteome</keyword>
<name>T0MB90_9MICR</name>
<evidence type="ECO:0000313" key="1">
    <source>
        <dbReference type="EMBL" id="EQB60461.1"/>
    </source>
</evidence>
<gene>
    <name evidence="1" type="ORF">NAPIS_ORF01970</name>
</gene>
<reference evidence="1 2" key="1">
    <citation type="journal article" date="2013" name="BMC Genomics">
        <title>Genome sequencing and comparative genomics of honey bee microsporidia, Nosema apis reveal novel insights into host-parasite interactions.</title>
        <authorList>
            <person name="Chen Yp."/>
            <person name="Pettis J.S."/>
            <person name="Zhao Y."/>
            <person name="Liu X."/>
            <person name="Tallon L.J."/>
            <person name="Sadzewicz L.D."/>
            <person name="Li R."/>
            <person name="Zheng H."/>
            <person name="Huang S."/>
            <person name="Zhang X."/>
            <person name="Hamilton M.C."/>
            <person name="Pernal S.F."/>
            <person name="Melathopoulos A.P."/>
            <person name="Yan X."/>
            <person name="Evans J.D."/>
        </authorList>
    </citation>
    <scope>NUCLEOTIDE SEQUENCE [LARGE SCALE GENOMIC DNA]</scope>
    <source>
        <strain evidence="1 2">BRL 01</strain>
    </source>
</reference>
<sequence length="130" mass="15671">MSKLINKDLPTDSIEESKKTSYIEINNNIYRLVYTKAFGNNLKKNILRIEINADLESVLKTIEEILKKEYYEKIHIYIKYKYFLKLTDNINEIFEKLKSNKYSVIFAYISKNYHDEDYALVYDLKYVNTR</sequence>